<keyword evidence="2" id="KW-1133">Transmembrane helix</keyword>
<evidence type="ECO:0008006" key="5">
    <source>
        <dbReference type="Google" id="ProtNLM"/>
    </source>
</evidence>
<keyword evidence="2" id="KW-0812">Transmembrane</keyword>
<dbReference type="Proteomes" id="UP001596395">
    <property type="component" value="Unassembled WGS sequence"/>
</dbReference>
<evidence type="ECO:0000256" key="2">
    <source>
        <dbReference type="SAM" id="Phobius"/>
    </source>
</evidence>
<gene>
    <name evidence="3" type="ORF">ACFQGB_00445</name>
</gene>
<protein>
    <recommendedName>
        <fullName evidence="5">TRAM domain-containing protein</fullName>
    </recommendedName>
</protein>
<dbReference type="InterPro" id="IPR012340">
    <property type="entry name" value="NA-bd_OB-fold"/>
</dbReference>
<evidence type="ECO:0000313" key="3">
    <source>
        <dbReference type="EMBL" id="MFC6951317.1"/>
    </source>
</evidence>
<dbReference type="RefSeq" id="WP_336348354.1">
    <property type="nucleotide sequence ID" value="NZ_JAZAQL010000001.1"/>
</dbReference>
<accession>A0ABD5VDU8</accession>
<feature type="compositionally biased region" description="Basic and acidic residues" evidence="1">
    <location>
        <begin position="30"/>
        <end position="48"/>
    </location>
</feature>
<feature type="region of interest" description="Disordered" evidence="1">
    <location>
        <begin position="30"/>
        <end position="49"/>
    </location>
</feature>
<dbReference type="AlphaFoldDB" id="A0ABD5VDU8"/>
<feature type="transmembrane region" description="Helical" evidence="2">
    <location>
        <begin position="6"/>
        <end position="24"/>
    </location>
</feature>
<reference evidence="3 4" key="1">
    <citation type="journal article" date="2019" name="Int. J. Syst. Evol. Microbiol.">
        <title>The Global Catalogue of Microorganisms (GCM) 10K type strain sequencing project: providing services to taxonomists for standard genome sequencing and annotation.</title>
        <authorList>
            <consortium name="The Broad Institute Genomics Platform"/>
            <consortium name="The Broad Institute Genome Sequencing Center for Infectious Disease"/>
            <person name="Wu L."/>
            <person name="Ma J."/>
        </authorList>
    </citation>
    <scope>NUCLEOTIDE SEQUENCE [LARGE SCALE GENOMIC DNA]</scope>
    <source>
        <strain evidence="3 4">GX26</strain>
    </source>
</reference>
<proteinExistence type="predicted"/>
<name>A0ABD5VDU8_9EURY</name>
<organism evidence="3 4">
    <name type="scientific">Halorubellus litoreus</name>
    <dbReference type="NCBI Taxonomy" id="755308"/>
    <lineage>
        <taxon>Archaea</taxon>
        <taxon>Methanobacteriati</taxon>
        <taxon>Methanobacteriota</taxon>
        <taxon>Stenosarchaea group</taxon>
        <taxon>Halobacteria</taxon>
        <taxon>Halobacteriales</taxon>
        <taxon>Halorubellaceae</taxon>
        <taxon>Halorubellus</taxon>
    </lineage>
</organism>
<evidence type="ECO:0000313" key="4">
    <source>
        <dbReference type="Proteomes" id="UP001596395"/>
    </source>
</evidence>
<keyword evidence="4" id="KW-1185">Reference proteome</keyword>
<sequence>MEYVYVVAAAAIAVVGSGFALLVLRKGKNAEARKSERAHADAQKRDPPVDLGETYEFGVHEFTTHHSGESIAVGKVEGFVLFVEDVPASVQVGDVIEATVLSWNDGRTSADATFERER</sequence>
<dbReference type="Gene3D" id="2.40.50.140">
    <property type="entry name" value="Nucleic acid-binding proteins"/>
    <property type="match status" value="1"/>
</dbReference>
<comment type="caution">
    <text evidence="3">The sequence shown here is derived from an EMBL/GenBank/DDBJ whole genome shotgun (WGS) entry which is preliminary data.</text>
</comment>
<evidence type="ECO:0000256" key="1">
    <source>
        <dbReference type="SAM" id="MobiDB-lite"/>
    </source>
</evidence>
<keyword evidence="2" id="KW-0472">Membrane</keyword>
<dbReference type="EMBL" id="JBHSXN010000001">
    <property type="protein sequence ID" value="MFC6951317.1"/>
    <property type="molecule type" value="Genomic_DNA"/>
</dbReference>